<dbReference type="SUPFAM" id="SSF158472">
    <property type="entry name" value="HAMP domain-like"/>
    <property type="match status" value="1"/>
</dbReference>
<dbReference type="FunFam" id="3.30.565.10:FF:000049">
    <property type="entry name" value="Two-component sensor histidine kinase"/>
    <property type="match status" value="1"/>
</dbReference>
<dbReference type="InterPro" id="IPR013656">
    <property type="entry name" value="PAS_4"/>
</dbReference>
<evidence type="ECO:0000256" key="3">
    <source>
        <dbReference type="ARBA" id="ARBA00012438"/>
    </source>
</evidence>
<dbReference type="CDD" id="cd00156">
    <property type="entry name" value="REC"/>
    <property type="match status" value="1"/>
</dbReference>
<dbReference type="SMART" id="SM00388">
    <property type="entry name" value="HisKA"/>
    <property type="match status" value="1"/>
</dbReference>
<dbReference type="InterPro" id="IPR004358">
    <property type="entry name" value="Sig_transdc_His_kin-like_C"/>
</dbReference>
<evidence type="ECO:0000256" key="6">
    <source>
        <dbReference type="ARBA" id="ARBA00022679"/>
    </source>
</evidence>
<evidence type="ECO:0000256" key="12">
    <source>
        <dbReference type="ARBA" id="ARBA00023012"/>
    </source>
</evidence>
<dbReference type="Gene3D" id="6.10.340.10">
    <property type="match status" value="1"/>
</dbReference>
<dbReference type="NCBIfam" id="TIGR00229">
    <property type="entry name" value="sensory_box"/>
    <property type="match status" value="2"/>
</dbReference>
<evidence type="ECO:0000256" key="15">
    <source>
        <dbReference type="SAM" id="Phobius"/>
    </source>
</evidence>
<dbReference type="Pfam" id="PF00072">
    <property type="entry name" value="Response_reg"/>
    <property type="match status" value="1"/>
</dbReference>
<sequence length="992" mass="107488">MTLLARLFLLVLLAVLPALGIQAYSVFQFRAERAEEVAAQAERLLHLVEGEQARIVDGARLMVTSIAESATLRSGDYAQCQAHLIRLAQRAPEYRNLSVLDRDGTVLCSAAPDHAADRTAIDRTAADRPYIRRALEEGRFVVGEWTTPSPAAEPGTAMLPFAVPFRDEAGTVAGVVTLGLDLPWLATNFAARPLPENASLLVTDRNGTILVKLPNGIAQRGERVPQPYLDLLDEKRGGVTTLPGMDGVARVLAYSPSRQGTRDLFISVGLDHTAVAGTIDRATRQGLLMTLTGLLVAILAAWIGGTLFIRRPVEALIRATQGWSAGNSSARAGLVDRKSEIGQLGRAFDAMAETLEARERALRGSEEHLRAVLDTLPTFIGVLSPAGDVLQVNQTAVQASGLPVEQIVGHPFHEACRRAFAGAAGDRLRTAVERAAHGDSARFDAPVRIAGDRAAIMEMRVTPMRGPDGRITHLIVSGIDITERKSTEEALRVANERFRTALRNSGVVVFNQDCALRYTWMHNPALGFTADRVVGKTDAEVFEDAADAEVVTAIKRRALETGEGVREEVRIRQAGQDHFYDMTIDPLRGPDGALAGITCAAVDVTGRKQAEADLRRAREAAEHAAAGKSKFLAVASHDLRQPVQSLYLFAAALGDRLQGHPSLPLLDNMRQALDTLKGLLDGLLDMSRLESGKIAANPAEVRLGQVLGRLVAEYAPRAAQKGLELRAVPTRAWVRTDPSHLERILRNLIENALRYTRQGRILIGCRRSGPDRLRVEVWDSGVGIPADRLEDIFEEFTQIQGSGDRGLGLGLAIVKRLSKLLDHRVRVRSKEGIGSVFSVEMPRVVVEKPRAAVPPPAMDLFRQAANDCATKGMVLVIDDEAIILLGLKAMLEGWGYSVLTARSGDQALERLRADGRRPQIVLADYQLQQGRTGPEALAAVQGLVGKDVPGIILTGDTAPERLDEARRNGFSILHKPVFPNDLRKMMANAGAA</sequence>
<evidence type="ECO:0000256" key="11">
    <source>
        <dbReference type="ARBA" id="ARBA00022989"/>
    </source>
</evidence>
<evidence type="ECO:0000259" key="19">
    <source>
        <dbReference type="PROSITE" id="PS50113"/>
    </source>
</evidence>
<dbReference type="GO" id="GO:0005524">
    <property type="term" value="F:ATP binding"/>
    <property type="evidence" value="ECO:0007669"/>
    <property type="project" value="UniProtKB-KW"/>
</dbReference>
<dbReference type="EC" id="2.7.13.3" evidence="3"/>
<dbReference type="SMART" id="SM00387">
    <property type="entry name" value="HATPase_c"/>
    <property type="match status" value="1"/>
</dbReference>
<dbReference type="SUPFAM" id="SSF52172">
    <property type="entry name" value="CheY-like"/>
    <property type="match status" value="1"/>
</dbReference>
<dbReference type="SUPFAM" id="SSF47384">
    <property type="entry name" value="Homodimeric domain of signal transducing histidine kinase"/>
    <property type="match status" value="1"/>
</dbReference>
<dbReference type="CDD" id="cd00130">
    <property type="entry name" value="PAS"/>
    <property type="match status" value="1"/>
</dbReference>
<keyword evidence="11 15" id="KW-1133">Transmembrane helix</keyword>
<feature type="transmembrane region" description="Helical" evidence="15">
    <location>
        <begin position="287"/>
        <end position="309"/>
    </location>
</feature>
<dbReference type="InterPro" id="IPR003661">
    <property type="entry name" value="HisK_dim/P_dom"/>
</dbReference>
<evidence type="ECO:0000256" key="4">
    <source>
        <dbReference type="ARBA" id="ARBA00022475"/>
    </source>
</evidence>
<evidence type="ECO:0000256" key="1">
    <source>
        <dbReference type="ARBA" id="ARBA00000085"/>
    </source>
</evidence>
<dbReference type="Pfam" id="PF00672">
    <property type="entry name" value="HAMP"/>
    <property type="match status" value="1"/>
</dbReference>
<dbReference type="CDD" id="cd06225">
    <property type="entry name" value="HAMP"/>
    <property type="match status" value="1"/>
</dbReference>
<comment type="catalytic activity">
    <reaction evidence="1">
        <text>ATP + protein L-histidine = ADP + protein N-phospho-L-histidine.</text>
        <dbReference type="EC" id="2.7.13.3"/>
    </reaction>
</comment>
<dbReference type="Gene3D" id="3.30.450.20">
    <property type="entry name" value="PAS domain"/>
    <property type="match status" value="3"/>
</dbReference>
<dbReference type="Pfam" id="PF08448">
    <property type="entry name" value="PAS_4"/>
    <property type="match status" value="2"/>
</dbReference>
<dbReference type="SMART" id="SM00091">
    <property type="entry name" value="PAS"/>
    <property type="match status" value="1"/>
</dbReference>
<evidence type="ECO:0000259" key="17">
    <source>
        <dbReference type="PROSITE" id="PS50110"/>
    </source>
</evidence>
<dbReference type="Gene3D" id="3.40.50.2300">
    <property type="match status" value="1"/>
</dbReference>
<dbReference type="PRINTS" id="PR00344">
    <property type="entry name" value="BCTRLSENSOR"/>
</dbReference>
<dbReference type="PROSITE" id="PS50885">
    <property type="entry name" value="HAMP"/>
    <property type="match status" value="1"/>
</dbReference>
<dbReference type="CDD" id="cd18773">
    <property type="entry name" value="PDC1_HK_sensor"/>
    <property type="match status" value="1"/>
</dbReference>
<evidence type="ECO:0000256" key="10">
    <source>
        <dbReference type="ARBA" id="ARBA00022840"/>
    </source>
</evidence>
<dbReference type="EMBL" id="CP032330">
    <property type="protein sequence ID" value="QCO02865.1"/>
    <property type="molecule type" value="Genomic_DNA"/>
</dbReference>
<evidence type="ECO:0000313" key="22">
    <source>
        <dbReference type="Proteomes" id="UP000298596"/>
    </source>
</evidence>
<gene>
    <name evidence="21" type="ORF">D3867_13105</name>
</gene>
<evidence type="ECO:0000256" key="8">
    <source>
        <dbReference type="ARBA" id="ARBA00022741"/>
    </source>
</evidence>
<dbReference type="PROSITE" id="PS50112">
    <property type="entry name" value="PAS"/>
    <property type="match status" value="1"/>
</dbReference>
<evidence type="ECO:0000259" key="16">
    <source>
        <dbReference type="PROSITE" id="PS50109"/>
    </source>
</evidence>
<dbReference type="SMART" id="SM00448">
    <property type="entry name" value="REC"/>
    <property type="match status" value="1"/>
</dbReference>
<evidence type="ECO:0000256" key="14">
    <source>
        <dbReference type="PROSITE-ProRule" id="PRU00169"/>
    </source>
</evidence>
<dbReference type="SUPFAM" id="SSF55874">
    <property type="entry name" value="ATPase domain of HSP90 chaperone/DNA topoisomerase II/histidine kinase"/>
    <property type="match status" value="1"/>
</dbReference>
<dbReference type="Pfam" id="PF02743">
    <property type="entry name" value="dCache_1"/>
    <property type="match status" value="1"/>
</dbReference>
<keyword evidence="12" id="KW-0902">Two-component regulatory system</keyword>
<dbReference type="PANTHER" id="PTHR43047">
    <property type="entry name" value="TWO-COMPONENT HISTIDINE PROTEIN KINASE"/>
    <property type="match status" value="1"/>
</dbReference>
<dbReference type="Gene3D" id="3.30.565.10">
    <property type="entry name" value="Histidine kinase-like ATPase, C-terminal domain"/>
    <property type="match status" value="1"/>
</dbReference>
<dbReference type="SMART" id="SM00304">
    <property type="entry name" value="HAMP"/>
    <property type="match status" value="1"/>
</dbReference>
<dbReference type="InterPro" id="IPR003594">
    <property type="entry name" value="HATPase_dom"/>
</dbReference>
<dbReference type="InterPro" id="IPR000700">
    <property type="entry name" value="PAS-assoc_C"/>
</dbReference>
<organism evidence="21 22">
    <name type="scientific">Azospirillum brasilense</name>
    <dbReference type="NCBI Taxonomy" id="192"/>
    <lineage>
        <taxon>Bacteria</taxon>
        <taxon>Pseudomonadati</taxon>
        <taxon>Pseudomonadota</taxon>
        <taxon>Alphaproteobacteria</taxon>
        <taxon>Rhodospirillales</taxon>
        <taxon>Azospirillaceae</taxon>
        <taxon>Azospirillum</taxon>
    </lineage>
</organism>
<keyword evidence="4" id="KW-1003">Cell membrane</keyword>
<proteinExistence type="predicted"/>
<protein>
    <recommendedName>
        <fullName evidence="3">histidine kinase</fullName>
        <ecNumber evidence="3">2.7.13.3</ecNumber>
    </recommendedName>
</protein>
<dbReference type="InterPro" id="IPR036097">
    <property type="entry name" value="HisK_dim/P_sf"/>
</dbReference>
<keyword evidence="6" id="KW-0808">Transferase</keyword>
<feature type="modified residue" description="4-aspartylphosphate" evidence="14">
    <location>
        <position position="924"/>
    </location>
</feature>
<dbReference type="InterPro" id="IPR033479">
    <property type="entry name" value="dCache_1"/>
</dbReference>
<dbReference type="Gene3D" id="1.10.287.130">
    <property type="match status" value="1"/>
</dbReference>
<keyword evidence="7 15" id="KW-0812">Transmembrane</keyword>
<dbReference type="GO" id="GO:0005886">
    <property type="term" value="C:plasma membrane"/>
    <property type="evidence" value="ECO:0007669"/>
    <property type="project" value="UniProtKB-SubCell"/>
</dbReference>
<evidence type="ECO:0000256" key="13">
    <source>
        <dbReference type="ARBA" id="ARBA00023136"/>
    </source>
</evidence>
<dbReference type="InterPro" id="IPR005467">
    <property type="entry name" value="His_kinase_dom"/>
</dbReference>
<dbReference type="AlphaFoldDB" id="A0A4D8PYT9"/>
<dbReference type="GO" id="GO:0000155">
    <property type="term" value="F:phosphorelay sensor kinase activity"/>
    <property type="evidence" value="ECO:0007669"/>
    <property type="project" value="InterPro"/>
</dbReference>
<feature type="domain" description="PAC" evidence="19">
    <location>
        <begin position="564"/>
        <end position="616"/>
    </location>
</feature>
<dbReference type="InterPro" id="IPR036890">
    <property type="entry name" value="HATPase_C_sf"/>
</dbReference>
<dbReference type="PROSITE" id="PS50109">
    <property type="entry name" value="HIS_KIN"/>
    <property type="match status" value="1"/>
</dbReference>
<dbReference type="GO" id="GO:0009927">
    <property type="term" value="F:histidine phosphotransfer kinase activity"/>
    <property type="evidence" value="ECO:0007669"/>
    <property type="project" value="TreeGrafter"/>
</dbReference>
<comment type="subcellular location">
    <subcellularLocation>
        <location evidence="2">Cell membrane</location>
        <topology evidence="2">Multi-pass membrane protein</topology>
    </subcellularLocation>
</comment>
<feature type="domain" description="Response regulatory" evidence="17">
    <location>
        <begin position="873"/>
        <end position="990"/>
    </location>
</feature>
<keyword evidence="13 15" id="KW-0472">Membrane</keyword>
<reference evidence="21 22" key="1">
    <citation type="submission" date="2018-09" db="EMBL/GenBank/DDBJ databases">
        <title>Whole genome based analysis of evolution and adaptive divergence in Indian and Brazilian strains of Azospirillum brasilense.</title>
        <authorList>
            <person name="Singh C."/>
            <person name="Tripathi A.K."/>
        </authorList>
    </citation>
    <scope>NUCLEOTIDE SEQUENCE [LARGE SCALE GENOMIC DNA]</scope>
    <source>
        <strain evidence="21 22">MTCC4036</strain>
    </source>
</reference>
<dbReference type="Pfam" id="PF02518">
    <property type="entry name" value="HATPase_c"/>
    <property type="match status" value="1"/>
</dbReference>
<evidence type="ECO:0000313" key="21">
    <source>
        <dbReference type="EMBL" id="QCO02865.1"/>
    </source>
</evidence>
<dbReference type="InterPro" id="IPR001789">
    <property type="entry name" value="Sig_transdc_resp-reg_receiver"/>
</dbReference>
<evidence type="ECO:0000256" key="5">
    <source>
        <dbReference type="ARBA" id="ARBA00022553"/>
    </source>
</evidence>
<feature type="domain" description="HAMP" evidence="20">
    <location>
        <begin position="307"/>
        <end position="360"/>
    </location>
</feature>
<dbReference type="InterPro" id="IPR035965">
    <property type="entry name" value="PAS-like_dom_sf"/>
</dbReference>
<keyword evidence="10" id="KW-0067">ATP-binding</keyword>
<evidence type="ECO:0000259" key="20">
    <source>
        <dbReference type="PROSITE" id="PS50885"/>
    </source>
</evidence>
<feature type="domain" description="PAS" evidence="18">
    <location>
        <begin position="365"/>
        <end position="409"/>
    </location>
</feature>
<evidence type="ECO:0000259" key="18">
    <source>
        <dbReference type="PROSITE" id="PS50112"/>
    </source>
</evidence>
<feature type="domain" description="Histidine kinase" evidence="16">
    <location>
        <begin position="634"/>
        <end position="845"/>
    </location>
</feature>
<dbReference type="InterPro" id="IPR011006">
    <property type="entry name" value="CheY-like_superfamily"/>
</dbReference>
<dbReference type="InterPro" id="IPR029151">
    <property type="entry name" value="Sensor-like_sf"/>
</dbReference>
<accession>A0A4D8PYT9</accession>
<dbReference type="CDD" id="cd00082">
    <property type="entry name" value="HisKA"/>
    <property type="match status" value="1"/>
</dbReference>
<evidence type="ECO:0000256" key="9">
    <source>
        <dbReference type="ARBA" id="ARBA00022777"/>
    </source>
</evidence>
<feature type="domain" description="PAC" evidence="19">
    <location>
        <begin position="443"/>
        <end position="493"/>
    </location>
</feature>
<dbReference type="SUPFAM" id="SSF55785">
    <property type="entry name" value="PYP-like sensor domain (PAS domain)"/>
    <property type="match status" value="2"/>
</dbReference>
<evidence type="ECO:0000256" key="2">
    <source>
        <dbReference type="ARBA" id="ARBA00004651"/>
    </source>
</evidence>
<dbReference type="Proteomes" id="UP000298596">
    <property type="component" value="Chromosome"/>
</dbReference>
<dbReference type="Pfam" id="PF00512">
    <property type="entry name" value="HisKA"/>
    <property type="match status" value="1"/>
</dbReference>
<keyword evidence="5 14" id="KW-0597">Phosphoprotein</keyword>
<dbReference type="SUPFAM" id="SSF103190">
    <property type="entry name" value="Sensory domain-like"/>
    <property type="match status" value="1"/>
</dbReference>
<keyword evidence="9" id="KW-0418">Kinase</keyword>
<evidence type="ECO:0000256" key="7">
    <source>
        <dbReference type="ARBA" id="ARBA00022692"/>
    </source>
</evidence>
<dbReference type="InterPro" id="IPR000014">
    <property type="entry name" value="PAS"/>
</dbReference>
<keyword evidence="8" id="KW-0547">Nucleotide-binding</keyword>
<name>A0A4D8PYT9_AZOBR</name>
<dbReference type="PANTHER" id="PTHR43047:SF9">
    <property type="entry name" value="HISTIDINE KINASE"/>
    <property type="match status" value="1"/>
</dbReference>
<dbReference type="PROSITE" id="PS50110">
    <property type="entry name" value="RESPONSE_REGULATORY"/>
    <property type="match status" value="1"/>
</dbReference>
<dbReference type="PROSITE" id="PS50113">
    <property type="entry name" value="PAC"/>
    <property type="match status" value="2"/>
</dbReference>
<dbReference type="InterPro" id="IPR003660">
    <property type="entry name" value="HAMP_dom"/>
</dbReference>